<dbReference type="AlphaFoldDB" id="A0A165D8E0"/>
<dbReference type="RefSeq" id="XP_040762063.1">
    <property type="nucleotide sequence ID" value="XM_040909372.1"/>
</dbReference>
<evidence type="ECO:0000313" key="1">
    <source>
        <dbReference type="EMBL" id="KZT04323.1"/>
    </source>
</evidence>
<dbReference type="Proteomes" id="UP000076871">
    <property type="component" value="Unassembled WGS sequence"/>
</dbReference>
<dbReference type="InParanoid" id="A0A165D8E0"/>
<organism evidence="1 2">
    <name type="scientific">Laetiporus sulphureus 93-53</name>
    <dbReference type="NCBI Taxonomy" id="1314785"/>
    <lineage>
        <taxon>Eukaryota</taxon>
        <taxon>Fungi</taxon>
        <taxon>Dikarya</taxon>
        <taxon>Basidiomycota</taxon>
        <taxon>Agaricomycotina</taxon>
        <taxon>Agaricomycetes</taxon>
        <taxon>Polyporales</taxon>
        <taxon>Laetiporus</taxon>
    </lineage>
</organism>
<dbReference type="EMBL" id="KV427637">
    <property type="protein sequence ID" value="KZT04323.1"/>
    <property type="molecule type" value="Genomic_DNA"/>
</dbReference>
<keyword evidence="2" id="KW-1185">Reference proteome</keyword>
<name>A0A165D8E0_9APHY</name>
<dbReference type="GeneID" id="63826401"/>
<accession>A0A165D8E0</accession>
<evidence type="ECO:0000313" key="2">
    <source>
        <dbReference type="Proteomes" id="UP000076871"/>
    </source>
</evidence>
<sequence length="52" mass="5767">MIDRCTSQDPSLRLDSHALTTIWHGKSAISANFPWLASYATVSKGHSMNEYA</sequence>
<gene>
    <name evidence="1" type="ORF">LAESUDRAFT_728143</name>
</gene>
<reference evidence="1 2" key="1">
    <citation type="journal article" date="2016" name="Mol. Biol. Evol.">
        <title>Comparative Genomics of Early-Diverging Mushroom-Forming Fungi Provides Insights into the Origins of Lignocellulose Decay Capabilities.</title>
        <authorList>
            <person name="Nagy L.G."/>
            <person name="Riley R."/>
            <person name="Tritt A."/>
            <person name="Adam C."/>
            <person name="Daum C."/>
            <person name="Floudas D."/>
            <person name="Sun H."/>
            <person name="Yadav J.S."/>
            <person name="Pangilinan J."/>
            <person name="Larsson K.H."/>
            <person name="Matsuura K."/>
            <person name="Barry K."/>
            <person name="Labutti K."/>
            <person name="Kuo R."/>
            <person name="Ohm R.A."/>
            <person name="Bhattacharya S.S."/>
            <person name="Shirouzu T."/>
            <person name="Yoshinaga Y."/>
            <person name="Martin F.M."/>
            <person name="Grigoriev I.V."/>
            <person name="Hibbett D.S."/>
        </authorList>
    </citation>
    <scope>NUCLEOTIDE SEQUENCE [LARGE SCALE GENOMIC DNA]</scope>
    <source>
        <strain evidence="1 2">93-53</strain>
    </source>
</reference>
<protein>
    <submittedName>
        <fullName evidence="1">Uncharacterized protein</fullName>
    </submittedName>
</protein>
<proteinExistence type="predicted"/>